<sequence>MTTWNSDPWANDGLAEVTDMVSNGEVRMDAGTKEWVTNHMDALIQIAEAELNAAKQFETRARGISFGATRAGLAMREKFLHRASSQEGGLVWFWQRYHDALVEFRRRVVAMATALEASDQKGAELQWKAGS</sequence>
<keyword evidence="2" id="KW-1185">Reference proteome</keyword>
<reference evidence="2" key="1">
    <citation type="journal article" date="2019" name="Int. J. Syst. Evol. Microbiol.">
        <title>The Global Catalogue of Microorganisms (GCM) 10K type strain sequencing project: providing services to taxonomists for standard genome sequencing and annotation.</title>
        <authorList>
            <consortium name="The Broad Institute Genomics Platform"/>
            <consortium name="The Broad Institute Genome Sequencing Center for Infectious Disease"/>
            <person name="Wu L."/>
            <person name="Ma J."/>
        </authorList>
    </citation>
    <scope>NUCLEOTIDE SEQUENCE [LARGE SCALE GENOMIC DNA]</scope>
    <source>
        <strain evidence="2">JCM 17342</strain>
    </source>
</reference>
<name>A0ABP7R6R1_9PSEU</name>
<protein>
    <submittedName>
        <fullName evidence="1">Uncharacterized protein</fullName>
    </submittedName>
</protein>
<dbReference type="Proteomes" id="UP001501747">
    <property type="component" value="Unassembled WGS sequence"/>
</dbReference>
<evidence type="ECO:0000313" key="1">
    <source>
        <dbReference type="EMBL" id="GAA3993388.1"/>
    </source>
</evidence>
<gene>
    <name evidence="1" type="ORF">GCM10022247_10920</name>
</gene>
<evidence type="ECO:0000313" key="2">
    <source>
        <dbReference type="Proteomes" id="UP001501747"/>
    </source>
</evidence>
<organism evidence="1 2">
    <name type="scientific">Allokutzneria multivorans</name>
    <dbReference type="NCBI Taxonomy" id="1142134"/>
    <lineage>
        <taxon>Bacteria</taxon>
        <taxon>Bacillati</taxon>
        <taxon>Actinomycetota</taxon>
        <taxon>Actinomycetes</taxon>
        <taxon>Pseudonocardiales</taxon>
        <taxon>Pseudonocardiaceae</taxon>
        <taxon>Allokutzneria</taxon>
    </lineage>
</organism>
<accession>A0ABP7R6R1</accession>
<dbReference type="EMBL" id="BAABAL010000005">
    <property type="protein sequence ID" value="GAA3993388.1"/>
    <property type="molecule type" value="Genomic_DNA"/>
</dbReference>
<proteinExistence type="predicted"/>
<dbReference type="RefSeq" id="WP_344871408.1">
    <property type="nucleotide sequence ID" value="NZ_BAABAL010000005.1"/>
</dbReference>
<comment type="caution">
    <text evidence="1">The sequence shown here is derived from an EMBL/GenBank/DDBJ whole genome shotgun (WGS) entry which is preliminary data.</text>
</comment>